<dbReference type="Proteomes" id="UP000182471">
    <property type="component" value="Unassembled WGS sequence"/>
</dbReference>
<dbReference type="InterPro" id="IPR009839">
    <property type="entry name" value="SseB_N"/>
</dbReference>
<dbReference type="Pfam" id="PF07179">
    <property type="entry name" value="SseB"/>
    <property type="match status" value="1"/>
</dbReference>
<name>A0A1H9THW9_9FIRM</name>
<evidence type="ECO:0000313" key="2">
    <source>
        <dbReference type="EMBL" id="SER96782.1"/>
    </source>
</evidence>
<dbReference type="AlphaFoldDB" id="A0A1H9THW9"/>
<gene>
    <name evidence="2" type="ORF">SAMN02910429_01643</name>
</gene>
<reference evidence="3" key="1">
    <citation type="submission" date="2016-10" db="EMBL/GenBank/DDBJ databases">
        <authorList>
            <person name="Varghese N."/>
            <person name="Submissions S."/>
        </authorList>
    </citation>
    <scope>NUCLEOTIDE SEQUENCE [LARGE SCALE GENOMIC DNA]</scope>
    <source>
        <strain evidence="3">S1b</strain>
    </source>
</reference>
<evidence type="ECO:0000313" key="3">
    <source>
        <dbReference type="Proteomes" id="UP000182471"/>
    </source>
</evidence>
<dbReference type="OrthoDB" id="2031562at2"/>
<dbReference type="RefSeq" id="WP_022748999.1">
    <property type="nucleotide sequence ID" value="NZ_FOGW01000017.1"/>
</dbReference>
<organism evidence="2 3">
    <name type="scientific">Lachnobacterium bovis</name>
    <dbReference type="NCBI Taxonomy" id="140626"/>
    <lineage>
        <taxon>Bacteria</taxon>
        <taxon>Bacillati</taxon>
        <taxon>Bacillota</taxon>
        <taxon>Clostridia</taxon>
        <taxon>Lachnospirales</taxon>
        <taxon>Lachnospiraceae</taxon>
        <taxon>Lachnobacterium</taxon>
    </lineage>
</organism>
<evidence type="ECO:0000259" key="1">
    <source>
        <dbReference type="Pfam" id="PF07179"/>
    </source>
</evidence>
<accession>A0A1H9THW9</accession>
<proteinExistence type="predicted"/>
<keyword evidence="3" id="KW-1185">Reference proteome</keyword>
<sequence length="309" mass="35974">MENKNKENQKIDVEMTIEIENKELGELIVAYNEHKDAEHLTKLVNHIMECRVLVPALMSEDKSPVPAFIQNSDDELYMPVYTSAKHIPEEPASPLVINMPFLAVVEMAVTPEFNVEGIILNAFTDSLIFKLPLLEKIVEVEKEKTQGVIPLDELTDEQYHVWTRKQVEFTLLPKKLFEEGDKFIQELSDGKEKYMDELYEEFYQEKRMYPYLEEEFSVMTMNISDDVSIVRVDFPERYMQVPSCYRVYLVWDRQKNEGKYFTIEKTVNEDIRLLGGVMPKISHASYGEAPDEGNELQTIIDLIEDKVIA</sequence>
<protein>
    <submittedName>
        <fullName evidence="2">SseB protein N-terminal domain-containing protein</fullName>
    </submittedName>
</protein>
<dbReference type="EMBL" id="FOGW01000017">
    <property type="protein sequence ID" value="SER96782.1"/>
    <property type="molecule type" value="Genomic_DNA"/>
</dbReference>
<feature type="domain" description="SseB protein N-terminal" evidence="1">
    <location>
        <begin position="26"/>
        <end position="125"/>
    </location>
</feature>